<dbReference type="EMBL" id="AAYY01000004">
    <property type="protein sequence ID" value="EDP44002.1"/>
    <property type="molecule type" value="Genomic_DNA"/>
</dbReference>
<protein>
    <recommendedName>
        <fullName evidence="6">GH16 domain-containing protein</fullName>
    </recommendedName>
</protein>
<dbReference type="InterPro" id="IPR013320">
    <property type="entry name" value="ConA-like_dom_sf"/>
</dbReference>
<comment type="caution">
    <text evidence="4">The sequence shown here is derived from an EMBL/GenBank/DDBJ whole genome shotgun (WGS) entry which is preliminary data.</text>
</comment>
<dbReference type="STRING" id="425265.A8PXC3"/>
<keyword evidence="2" id="KW-1133">Transmembrane helix</keyword>
<keyword evidence="2" id="KW-0472">Membrane</keyword>
<dbReference type="CDD" id="cd02181">
    <property type="entry name" value="GH16_fungal_Lam16A_glucanase"/>
    <property type="match status" value="1"/>
</dbReference>
<feature type="chain" id="PRO_5002727914" description="GH16 domain-containing protein" evidence="3">
    <location>
        <begin position="20"/>
        <end position="377"/>
    </location>
</feature>
<dbReference type="VEuPathDB" id="FungiDB:MGL_1399"/>
<accession>A8PXC3</accession>
<feature type="signal peptide" evidence="3">
    <location>
        <begin position="1"/>
        <end position="19"/>
    </location>
</feature>
<dbReference type="AlphaFoldDB" id="A8PXC3"/>
<dbReference type="InterPro" id="IPR050546">
    <property type="entry name" value="Glycosyl_Hydrlase_16"/>
</dbReference>
<dbReference type="Proteomes" id="UP000008837">
    <property type="component" value="Unassembled WGS sequence"/>
</dbReference>
<dbReference type="OrthoDB" id="192832at2759"/>
<organism evidence="4 5">
    <name type="scientific">Malassezia globosa (strain ATCC MYA-4612 / CBS 7966)</name>
    <name type="common">Dandruff-associated fungus</name>
    <dbReference type="NCBI Taxonomy" id="425265"/>
    <lineage>
        <taxon>Eukaryota</taxon>
        <taxon>Fungi</taxon>
        <taxon>Dikarya</taxon>
        <taxon>Basidiomycota</taxon>
        <taxon>Ustilaginomycotina</taxon>
        <taxon>Malasseziomycetes</taxon>
        <taxon>Malasseziales</taxon>
        <taxon>Malasseziaceae</taxon>
        <taxon>Malassezia</taxon>
    </lineage>
</organism>
<dbReference type="SUPFAM" id="SSF49899">
    <property type="entry name" value="Concanavalin A-like lectins/glucanases"/>
    <property type="match status" value="1"/>
</dbReference>
<gene>
    <name evidence="4" type="ORF">MGL_1399</name>
</gene>
<keyword evidence="3" id="KW-0732">Signal</keyword>
<keyword evidence="5" id="KW-1185">Reference proteome</keyword>
<dbReference type="GO" id="GO:0009251">
    <property type="term" value="P:glucan catabolic process"/>
    <property type="evidence" value="ECO:0007669"/>
    <property type="project" value="TreeGrafter"/>
</dbReference>
<sequence length="377" mass="41652">MKVAVWGLLQLLSVSLVWGLGWKLDDSITGEDYFNKFNFYAGPDGADNMTHGMVNYVDMPNAKRLNLSYANGDNFVMRVDTTMEQPNGRPSVRLHSKKSYRDSVIILQVAHVPLGCAVWPAFWTVTDNTTQWPKGGEIDILENANDQYPYNLAAVHLNRTCLIENPKQTGTTIFNDCEAYANENSGCRIAMNGTSDATWGHKLNAKGGGTVAMQRDFSRDGKGVRMWFWENCDEPEELKKPGSSVNPDSWGTPAADFGLTQCSDQFDNHMIIFDITLCGDWAEDTYSDTTCPSQYKSCGYQVGKLGNTFEDAYWDVKTLFIYTPDENASSSTTSNTKRSSEGTCALGKPPSGSAGAHLPNLTLLISLFVLTAMIILQ</sequence>
<evidence type="ECO:0000313" key="5">
    <source>
        <dbReference type="Proteomes" id="UP000008837"/>
    </source>
</evidence>
<feature type="transmembrane region" description="Helical" evidence="2">
    <location>
        <begin position="358"/>
        <end position="376"/>
    </location>
</feature>
<dbReference type="OMA" id="NAYWEIN"/>
<evidence type="ECO:0000256" key="1">
    <source>
        <dbReference type="SAM" id="MobiDB-lite"/>
    </source>
</evidence>
<dbReference type="GeneID" id="5855523"/>
<evidence type="ECO:0000256" key="2">
    <source>
        <dbReference type="SAM" id="Phobius"/>
    </source>
</evidence>
<feature type="region of interest" description="Disordered" evidence="1">
    <location>
        <begin position="327"/>
        <end position="352"/>
    </location>
</feature>
<evidence type="ECO:0008006" key="6">
    <source>
        <dbReference type="Google" id="ProtNLM"/>
    </source>
</evidence>
<keyword evidence="2" id="KW-0812">Transmembrane</keyword>
<reference evidence="4 5" key="1">
    <citation type="journal article" date="2007" name="Proc. Natl. Acad. Sci. U.S.A.">
        <title>Dandruff-associated Malassezia genomes reveal convergent and divergent virulence traits shared with plant and human fungal pathogens.</title>
        <authorList>
            <person name="Xu J."/>
            <person name="Saunders C.W."/>
            <person name="Hu P."/>
            <person name="Grant R.A."/>
            <person name="Boekhout T."/>
            <person name="Kuramae E.E."/>
            <person name="Kronstad J.W."/>
            <person name="Deangelis Y.M."/>
            <person name="Reeder N.L."/>
            <person name="Johnstone K.R."/>
            <person name="Leland M."/>
            <person name="Fieno A.M."/>
            <person name="Begley W.M."/>
            <person name="Sun Y."/>
            <person name="Lacey M.P."/>
            <person name="Chaudhary T."/>
            <person name="Keough T."/>
            <person name="Chu L."/>
            <person name="Sears R."/>
            <person name="Yuan B."/>
            <person name="Dawson T.L.Jr."/>
        </authorList>
    </citation>
    <scope>NUCLEOTIDE SEQUENCE [LARGE SCALE GENOMIC DNA]</scope>
    <source>
        <strain evidence="5">ATCC MYA-4612 / CBS 7966</strain>
    </source>
</reference>
<evidence type="ECO:0000256" key="3">
    <source>
        <dbReference type="SAM" id="SignalP"/>
    </source>
</evidence>
<dbReference type="RefSeq" id="XP_001731216.1">
    <property type="nucleotide sequence ID" value="XM_001731164.1"/>
</dbReference>
<name>A8PXC3_MALGO</name>
<dbReference type="PANTHER" id="PTHR10963">
    <property type="entry name" value="GLYCOSYL HYDROLASE-RELATED"/>
    <property type="match status" value="1"/>
</dbReference>
<dbReference type="Gene3D" id="2.60.120.200">
    <property type="match status" value="1"/>
</dbReference>
<proteinExistence type="predicted"/>
<dbReference type="Pfam" id="PF26113">
    <property type="entry name" value="GH16_XgeA"/>
    <property type="match status" value="1"/>
</dbReference>
<evidence type="ECO:0000313" key="4">
    <source>
        <dbReference type="EMBL" id="EDP44002.1"/>
    </source>
</evidence>
<dbReference type="KEGG" id="mgl:MGL_1399"/>
<dbReference type="PANTHER" id="PTHR10963:SF24">
    <property type="entry name" value="GLYCOSIDASE C21B10.07-RELATED"/>
    <property type="match status" value="1"/>
</dbReference>
<dbReference type="InParanoid" id="A8PXC3"/>